<evidence type="ECO:0000313" key="2">
    <source>
        <dbReference type="EMBL" id="TBU24012.1"/>
    </source>
</evidence>
<organism evidence="2">
    <name type="scientific">Dichomitus squalens</name>
    <dbReference type="NCBI Taxonomy" id="114155"/>
    <lineage>
        <taxon>Eukaryota</taxon>
        <taxon>Fungi</taxon>
        <taxon>Dikarya</taxon>
        <taxon>Basidiomycota</taxon>
        <taxon>Agaricomycotina</taxon>
        <taxon>Agaricomycetes</taxon>
        <taxon>Polyporales</taxon>
        <taxon>Polyporaceae</taxon>
        <taxon>Dichomitus</taxon>
    </lineage>
</organism>
<dbReference type="AlphaFoldDB" id="A0A4Q9P2A7"/>
<accession>A0A4Q9P2A7</accession>
<feature type="compositionally biased region" description="Basic and acidic residues" evidence="1">
    <location>
        <begin position="25"/>
        <end position="34"/>
    </location>
</feature>
<evidence type="ECO:0000313" key="4">
    <source>
        <dbReference type="Proteomes" id="UP000292082"/>
    </source>
</evidence>
<reference evidence="2 4" key="1">
    <citation type="submission" date="2019-01" db="EMBL/GenBank/DDBJ databases">
        <title>Draft genome sequences of three monokaryotic isolates of the white-rot basidiomycete fungus Dichomitus squalens.</title>
        <authorList>
            <consortium name="DOE Joint Genome Institute"/>
            <person name="Lopez S.C."/>
            <person name="Andreopoulos B."/>
            <person name="Pangilinan J."/>
            <person name="Lipzen A."/>
            <person name="Riley R."/>
            <person name="Ahrendt S."/>
            <person name="Ng V."/>
            <person name="Barry K."/>
            <person name="Daum C."/>
            <person name="Grigoriev I.V."/>
            <person name="Hilden K.S."/>
            <person name="Makela M.R."/>
            <person name="de Vries R.P."/>
        </authorList>
    </citation>
    <scope>NUCLEOTIDE SEQUENCE [LARGE SCALE GENOMIC DNA]</scope>
    <source>
        <strain evidence="3 4">CBS 464.89</strain>
        <strain evidence="2">OM18370.1</strain>
    </source>
</reference>
<dbReference type="EMBL" id="ML145091">
    <property type="protein sequence ID" value="TBU63027.1"/>
    <property type="molecule type" value="Genomic_DNA"/>
</dbReference>
<dbReference type="Proteomes" id="UP000292082">
    <property type="component" value="Unassembled WGS sequence"/>
</dbReference>
<feature type="region of interest" description="Disordered" evidence="1">
    <location>
        <begin position="1"/>
        <end position="99"/>
    </location>
</feature>
<protein>
    <submittedName>
        <fullName evidence="2">Uncharacterized protein</fullName>
    </submittedName>
</protein>
<feature type="compositionally biased region" description="Basic and acidic residues" evidence="1">
    <location>
        <begin position="73"/>
        <end position="85"/>
    </location>
</feature>
<proteinExistence type="predicted"/>
<dbReference type="Proteomes" id="UP000292957">
    <property type="component" value="Unassembled WGS sequence"/>
</dbReference>
<keyword evidence="4" id="KW-1185">Reference proteome</keyword>
<name>A0A4Q9P2A7_9APHY</name>
<sequence length="99" mass="10522">MVHTRKAELVPASSFSEPSEPSQLRPDDKPKEALAGEQEENPQLVAHKEGRQSGDAKGVNARSRARGGTGVGDAKDVDERKRKDVAGGFGVAKEGQSKL</sequence>
<evidence type="ECO:0000313" key="3">
    <source>
        <dbReference type="EMBL" id="TBU63027.1"/>
    </source>
</evidence>
<evidence type="ECO:0000256" key="1">
    <source>
        <dbReference type="SAM" id="MobiDB-lite"/>
    </source>
</evidence>
<dbReference type="OrthoDB" id="2755037at2759"/>
<dbReference type="EMBL" id="ML143489">
    <property type="protein sequence ID" value="TBU24012.1"/>
    <property type="molecule type" value="Genomic_DNA"/>
</dbReference>
<gene>
    <name evidence="3" type="ORF">BD310DRAFT_665252</name>
    <name evidence="2" type="ORF">BD311DRAFT_42392</name>
</gene>
<feature type="compositionally biased region" description="Low complexity" evidence="1">
    <location>
        <begin position="13"/>
        <end position="22"/>
    </location>
</feature>